<name>A0A1F7SM58_9BACT</name>
<dbReference type="Proteomes" id="UP000178082">
    <property type="component" value="Unassembled WGS sequence"/>
</dbReference>
<evidence type="ECO:0000313" key="7">
    <source>
        <dbReference type="Proteomes" id="UP000178082"/>
    </source>
</evidence>
<accession>A0A1F7SM58</accession>
<dbReference type="PROSITE" id="PS00198">
    <property type="entry name" value="4FE4S_FER_1"/>
    <property type="match status" value="2"/>
</dbReference>
<gene>
    <name evidence="6" type="ORF">A3G31_01940</name>
</gene>
<dbReference type="PANTHER" id="PTHR24960">
    <property type="entry name" value="PHOTOSYSTEM I IRON-SULFUR CENTER-RELATED"/>
    <property type="match status" value="1"/>
</dbReference>
<feature type="domain" description="4Fe-4S ferredoxin-type" evidence="5">
    <location>
        <begin position="273"/>
        <end position="303"/>
    </location>
</feature>
<dbReference type="EMBL" id="MGDI01000005">
    <property type="protein sequence ID" value="OGL54862.1"/>
    <property type="molecule type" value="Genomic_DNA"/>
</dbReference>
<dbReference type="AlphaFoldDB" id="A0A1F7SM58"/>
<dbReference type="SUPFAM" id="SSF54862">
    <property type="entry name" value="4Fe-4S ferredoxins"/>
    <property type="match status" value="2"/>
</dbReference>
<keyword evidence="2" id="KW-0479">Metal-binding</keyword>
<dbReference type="GO" id="GO:0046872">
    <property type="term" value="F:metal ion binding"/>
    <property type="evidence" value="ECO:0007669"/>
    <property type="project" value="UniProtKB-KW"/>
</dbReference>
<keyword evidence="4" id="KW-0411">Iron-sulfur</keyword>
<dbReference type="Pfam" id="PF12838">
    <property type="entry name" value="Fer4_7"/>
    <property type="match status" value="1"/>
</dbReference>
<dbReference type="PANTHER" id="PTHR24960:SF79">
    <property type="entry name" value="PHOTOSYSTEM I IRON-SULFUR CENTER"/>
    <property type="match status" value="1"/>
</dbReference>
<dbReference type="InterPro" id="IPR017896">
    <property type="entry name" value="4Fe4S_Fe-S-bd"/>
</dbReference>
<proteinExistence type="predicted"/>
<organism evidence="6 7">
    <name type="scientific">Candidatus Schekmanbacteria bacterium RIFCSPLOWO2_12_FULL_38_15</name>
    <dbReference type="NCBI Taxonomy" id="1817883"/>
    <lineage>
        <taxon>Bacteria</taxon>
        <taxon>Candidatus Schekmaniibacteriota</taxon>
    </lineage>
</organism>
<keyword evidence="1" id="KW-0004">4Fe-4S</keyword>
<protein>
    <recommendedName>
        <fullName evidence="5">4Fe-4S ferredoxin-type domain-containing protein</fullName>
    </recommendedName>
</protein>
<reference evidence="6 7" key="1">
    <citation type="journal article" date="2016" name="Nat. Commun.">
        <title>Thousands of microbial genomes shed light on interconnected biogeochemical processes in an aquifer system.</title>
        <authorList>
            <person name="Anantharaman K."/>
            <person name="Brown C.T."/>
            <person name="Hug L.A."/>
            <person name="Sharon I."/>
            <person name="Castelle C.J."/>
            <person name="Probst A.J."/>
            <person name="Thomas B.C."/>
            <person name="Singh A."/>
            <person name="Wilkins M.J."/>
            <person name="Karaoz U."/>
            <person name="Brodie E.L."/>
            <person name="Williams K.H."/>
            <person name="Hubbard S.S."/>
            <person name="Banfield J.F."/>
        </authorList>
    </citation>
    <scope>NUCLEOTIDE SEQUENCE [LARGE SCALE GENOMIC DNA]</scope>
</reference>
<dbReference type="InterPro" id="IPR050157">
    <property type="entry name" value="PSI_iron-sulfur_center"/>
</dbReference>
<comment type="caution">
    <text evidence="6">The sequence shown here is derived from an EMBL/GenBank/DDBJ whole genome shotgun (WGS) entry which is preliminary data.</text>
</comment>
<sequence length="381" mass="43346">MLESKIINKALESFTRKDIIIIPELCPTVRSPKSKCRRCVEFCPAGSISIENNISIDDKCIECGCCISACPNGVFDSETKNDFSIISIAEDFLKNNPERVVRFTCEKGIEENVDLISLKCVGRLTENILIHLVLKRSGRIEIKVPDCKGCSIEKGKALFHEIRQLAIFIIHSLGLEGDSIQVLGEFSEFKKGEGKVKREENLDRRKFFKRIKSKVMLETTNTLANLYKSENKEEIPGAQTRKFQNHKRPHLVSLLKDSNQEEKVLSPDTFIPFATAFIRENCMGCNVCDVLCPTGAISRISDEAFIKIYFNEQRCTNCRLCQDVCLVKAIGVQPRLSMKKLTEDKMVELVRLKKRVCHRCKGEFVGTENICPLCEKRRRNL</sequence>
<evidence type="ECO:0000256" key="3">
    <source>
        <dbReference type="ARBA" id="ARBA00023004"/>
    </source>
</evidence>
<dbReference type="InterPro" id="IPR017900">
    <property type="entry name" value="4Fe4S_Fe_S_CS"/>
</dbReference>
<evidence type="ECO:0000259" key="5">
    <source>
        <dbReference type="PROSITE" id="PS51379"/>
    </source>
</evidence>
<dbReference type="GO" id="GO:0051539">
    <property type="term" value="F:4 iron, 4 sulfur cluster binding"/>
    <property type="evidence" value="ECO:0007669"/>
    <property type="project" value="UniProtKB-KW"/>
</dbReference>
<feature type="domain" description="4Fe-4S ferredoxin-type" evidence="5">
    <location>
        <begin position="306"/>
        <end position="335"/>
    </location>
</feature>
<evidence type="ECO:0000256" key="1">
    <source>
        <dbReference type="ARBA" id="ARBA00022485"/>
    </source>
</evidence>
<feature type="domain" description="4Fe-4S ferredoxin-type" evidence="5">
    <location>
        <begin position="52"/>
        <end position="80"/>
    </location>
</feature>
<evidence type="ECO:0000313" key="6">
    <source>
        <dbReference type="EMBL" id="OGL54862.1"/>
    </source>
</evidence>
<keyword evidence="3" id="KW-0408">Iron</keyword>
<dbReference type="STRING" id="1817883.A3G31_01940"/>
<evidence type="ECO:0000256" key="4">
    <source>
        <dbReference type="ARBA" id="ARBA00023014"/>
    </source>
</evidence>
<dbReference type="PROSITE" id="PS51379">
    <property type="entry name" value="4FE4S_FER_2"/>
    <property type="match status" value="3"/>
</dbReference>
<evidence type="ECO:0000256" key="2">
    <source>
        <dbReference type="ARBA" id="ARBA00022723"/>
    </source>
</evidence>
<dbReference type="Gene3D" id="3.30.70.20">
    <property type="match status" value="2"/>
</dbReference>